<proteinExistence type="predicted"/>
<gene>
    <name evidence="1" type="ORF">RIF29_28662</name>
</gene>
<keyword evidence="2" id="KW-1185">Reference proteome</keyword>
<reference evidence="1 2" key="1">
    <citation type="submission" date="2024-01" db="EMBL/GenBank/DDBJ databases">
        <title>The genomes of 5 underutilized Papilionoideae crops provide insights into root nodulation and disease resistanc.</title>
        <authorList>
            <person name="Yuan L."/>
        </authorList>
    </citation>
    <scope>NUCLEOTIDE SEQUENCE [LARGE SCALE GENOMIC DNA]</scope>
    <source>
        <strain evidence="1">ZHUSHIDOU_FW_LH</strain>
        <tissue evidence="1">Leaf</tissue>
    </source>
</reference>
<organism evidence="1 2">
    <name type="scientific">Crotalaria pallida</name>
    <name type="common">Smooth rattlebox</name>
    <name type="synonym">Crotalaria striata</name>
    <dbReference type="NCBI Taxonomy" id="3830"/>
    <lineage>
        <taxon>Eukaryota</taxon>
        <taxon>Viridiplantae</taxon>
        <taxon>Streptophyta</taxon>
        <taxon>Embryophyta</taxon>
        <taxon>Tracheophyta</taxon>
        <taxon>Spermatophyta</taxon>
        <taxon>Magnoliopsida</taxon>
        <taxon>eudicotyledons</taxon>
        <taxon>Gunneridae</taxon>
        <taxon>Pentapetalae</taxon>
        <taxon>rosids</taxon>
        <taxon>fabids</taxon>
        <taxon>Fabales</taxon>
        <taxon>Fabaceae</taxon>
        <taxon>Papilionoideae</taxon>
        <taxon>50 kb inversion clade</taxon>
        <taxon>genistoids sensu lato</taxon>
        <taxon>core genistoids</taxon>
        <taxon>Crotalarieae</taxon>
        <taxon>Crotalaria</taxon>
    </lineage>
</organism>
<accession>A0AAN9EIB9</accession>
<dbReference type="Proteomes" id="UP001372338">
    <property type="component" value="Unassembled WGS sequence"/>
</dbReference>
<name>A0AAN9EIB9_CROPI</name>
<evidence type="ECO:0000313" key="1">
    <source>
        <dbReference type="EMBL" id="KAK7255255.1"/>
    </source>
</evidence>
<dbReference type="AlphaFoldDB" id="A0AAN9EIB9"/>
<sequence length="159" mass="17314">MATTNVIAPTSTTTTVSSTIPIIYAATIVITNGDAIYITSGSCTTTTWLACFASRWVKLSPISPGIVGEILRHLQLDLNLMIKCHSALKLDNTISDLTIALDLFRLNPRSNMEMVRNQTSASALPRRGTGVFHADPRLACFMLDHILELQIINLARTAT</sequence>
<comment type="caution">
    <text evidence="1">The sequence shown here is derived from an EMBL/GenBank/DDBJ whole genome shotgun (WGS) entry which is preliminary data.</text>
</comment>
<dbReference type="EMBL" id="JAYWIO010000006">
    <property type="protein sequence ID" value="KAK7255255.1"/>
    <property type="molecule type" value="Genomic_DNA"/>
</dbReference>
<evidence type="ECO:0000313" key="2">
    <source>
        <dbReference type="Proteomes" id="UP001372338"/>
    </source>
</evidence>
<protein>
    <submittedName>
        <fullName evidence="1">Uncharacterized protein</fullName>
    </submittedName>
</protein>